<dbReference type="AlphaFoldDB" id="A0AA96GC69"/>
<dbReference type="Proteomes" id="UP001302719">
    <property type="component" value="Chromosome"/>
</dbReference>
<reference evidence="6 7" key="1">
    <citation type="submission" date="2023-01" db="EMBL/GenBank/DDBJ databases">
        <title>Cultivation and genomic characterization of new, ubiquitous marine nitrite-oxidizing bacteria from the Nitrospirales.</title>
        <authorList>
            <person name="Mueller A.J."/>
            <person name="Daebeler A."/>
            <person name="Herbold C.W."/>
            <person name="Kirkegaard R.H."/>
            <person name="Daims H."/>
        </authorList>
    </citation>
    <scope>NUCLEOTIDE SEQUENCE [LARGE SCALE GENOMIC DNA]</scope>
    <source>
        <strain evidence="6 7">VA</strain>
    </source>
</reference>
<dbReference type="InterPro" id="IPR006603">
    <property type="entry name" value="PQ-loop_rpt"/>
</dbReference>
<evidence type="ECO:0000256" key="5">
    <source>
        <dbReference type="SAM" id="Phobius"/>
    </source>
</evidence>
<feature type="transmembrane region" description="Helical" evidence="5">
    <location>
        <begin position="6"/>
        <end position="27"/>
    </location>
</feature>
<evidence type="ECO:0000256" key="4">
    <source>
        <dbReference type="ARBA" id="ARBA00023136"/>
    </source>
</evidence>
<name>A0AA96GC69_9BACT</name>
<keyword evidence="3 5" id="KW-1133">Transmembrane helix</keyword>
<dbReference type="GO" id="GO:0051119">
    <property type="term" value="F:sugar transmembrane transporter activity"/>
    <property type="evidence" value="ECO:0007669"/>
    <property type="project" value="InterPro"/>
</dbReference>
<organism evidence="6 7">
    <name type="scientific">Candidatus Nitrospira allomarina</name>
    <dbReference type="NCBI Taxonomy" id="3020900"/>
    <lineage>
        <taxon>Bacteria</taxon>
        <taxon>Pseudomonadati</taxon>
        <taxon>Nitrospirota</taxon>
        <taxon>Nitrospiria</taxon>
        <taxon>Nitrospirales</taxon>
        <taxon>Nitrospiraceae</taxon>
        <taxon>Nitrospira</taxon>
    </lineage>
</organism>
<gene>
    <name evidence="6" type="ORF">PP769_16025</name>
</gene>
<dbReference type="Gene3D" id="1.20.1280.290">
    <property type="match status" value="1"/>
</dbReference>
<keyword evidence="4 5" id="KW-0472">Membrane</keyword>
<evidence type="ECO:0000256" key="3">
    <source>
        <dbReference type="ARBA" id="ARBA00022989"/>
    </source>
</evidence>
<protein>
    <submittedName>
        <fullName evidence="6">SemiSWEET transporter</fullName>
    </submittedName>
</protein>
<evidence type="ECO:0000313" key="6">
    <source>
        <dbReference type="EMBL" id="WNM57460.1"/>
    </source>
</evidence>
<dbReference type="InterPro" id="IPR047662">
    <property type="entry name" value="SemiSWEET"/>
</dbReference>
<proteinExistence type="predicted"/>
<dbReference type="RefSeq" id="WP_312641960.1">
    <property type="nucleotide sequence ID" value="NZ_CP116967.1"/>
</dbReference>
<dbReference type="KEGG" id="nall:PP769_16025"/>
<dbReference type="Pfam" id="PF04193">
    <property type="entry name" value="PQ-loop"/>
    <property type="match status" value="1"/>
</dbReference>
<feature type="transmembrane region" description="Helical" evidence="5">
    <location>
        <begin position="39"/>
        <end position="56"/>
    </location>
</feature>
<evidence type="ECO:0000313" key="7">
    <source>
        <dbReference type="Proteomes" id="UP001302719"/>
    </source>
</evidence>
<evidence type="ECO:0000256" key="2">
    <source>
        <dbReference type="ARBA" id="ARBA00022692"/>
    </source>
</evidence>
<keyword evidence="7" id="KW-1185">Reference proteome</keyword>
<evidence type="ECO:0000256" key="1">
    <source>
        <dbReference type="ARBA" id="ARBA00004141"/>
    </source>
</evidence>
<dbReference type="EMBL" id="CP116967">
    <property type="protein sequence ID" value="WNM57460.1"/>
    <property type="molecule type" value="Genomic_DNA"/>
</dbReference>
<feature type="transmembrane region" description="Helical" evidence="5">
    <location>
        <begin position="62"/>
        <end position="81"/>
    </location>
</feature>
<dbReference type="GO" id="GO:0016020">
    <property type="term" value="C:membrane"/>
    <property type="evidence" value="ECO:0007669"/>
    <property type="project" value="UniProtKB-SubCell"/>
</dbReference>
<sequence>MDWVTIMGYVAGACTTSSFLPQAIQIVKTKHTKDLSLSMYSILTSGLMLWSVYGLINHDWPLVIANMVTLFLAGWIFILKLRYG</sequence>
<comment type="subcellular location">
    <subcellularLocation>
        <location evidence="1">Membrane</location>
        <topology evidence="1">Multi-pass membrane protein</topology>
    </subcellularLocation>
</comment>
<keyword evidence="2 5" id="KW-0812">Transmembrane</keyword>
<accession>A0AA96GC69</accession>
<dbReference type="NCBIfam" id="NF037968">
    <property type="entry name" value="SemiSWEET_2"/>
    <property type="match status" value="1"/>
</dbReference>